<gene>
    <name evidence="1" type="ORF">SAMN04488564_103642</name>
</gene>
<sequence>MATIDSLIQDFAVNSRRKNTQNRVYVGGVNTVTGEIALASSGTNLTGCGVSHCAKSMPSTHWAVFL</sequence>
<keyword evidence="2" id="KW-1185">Reference proteome</keyword>
<accession>A0A1I6E1Y4</accession>
<dbReference type="AlphaFoldDB" id="A0A1I6E1Y4"/>
<protein>
    <submittedName>
        <fullName evidence="1">Uncharacterized protein</fullName>
    </submittedName>
</protein>
<organism evidence="1 2">
    <name type="scientific">Lentzea waywayandensis</name>
    <dbReference type="NCBI Taxonomy" id="84724"/>
    <lineage>
        <taxon>Bacteria</taxon>
        <taxon>Bacillati</taxon>
        <taxon>Actinomycetota</taxon>
        <taxon>Actinomycetes</taxon>
        <taxon>Pseudonocardiales</taxon>
        <taxon>Pseudonocardiaceae</taxon>
        <taxon>Lentzea</taxon>
    </lineage>
</organism>
<dbReference type="Proteomes" id="UP000198583">
    <property type="component" value="Unassembled WGS sequence"/>
</dbReference>
<evidence type="ECO:0000313" key="2">
    <source>
        <dbReference type="Proteomes" id="UP000198583"/>
    </source>
</evidence>
<proteinExistence type="predicted"/>
<reference evidence="2" key="1">
    <citation type="submission" date="2016-10" db="EMBL/GenBank/DDBJ databases">
        <authorList>
            <person name="Varghese N."/>
            <person name="Submissions S."/>
        </authorList>
    </citation>
    <scope>NUCLEOTIDE SEQUENCE [LARGE SCALE GENOMIC DNA]</scope>
    <source>
        <strain evidence="2">DSM 44232</strain>
    </source>
</reference>
<dbReference type="STRING" id="84724.SAMN04488564_103642"/>
<dbReference type="EMBL" id="FOYL01000003">
    <property type="protein sequence ID" value="SFR11733.1"/>
    <property type="molecule type" value="Genomic_DNA"/>
</dbReference>
<evidence type="ECO:0000313" key="1">
    <source>
        <dbReference type="EMBL" id="SFR11733.1"/>
    </source>
</evidence>
<name>A0A1I6E1Y4_9PSEU</name>